<reference evidence="15 16" key="2">
    <citation type="journal article" date="2019" name="BMC Genomics">
        <title>The Anaplasma ovis genome reveals a high proportion of pseudogenes.</title>
        <authorList>
            <person name="Liu Z."/>
            <person name="Peasley A.M."/>
            <person name="Yang J."/>
            <person name="Li Y."/>
            <person name="Guan G."/>
            <person name="Luo J."/>
            <person name="Yin H."/>
            <person name="Brayton K.A."/>
        </authorList>
    </citation>
    <scope>NUCLEOTIDE SEQUENCE [LARGE SCALE GENOMIC DNA]</scope>
    <source>
        <strain evidence="15 16">Haibei</strain>
    </source>
</reference>
<feature type="active site" evidence="12">
    <location>
        <position position="512"/>
    </location>
</feature>
<feature type="binding site" evidence="12">
    <location>
        <position position="229"/>
    </location>
    <ligand>
        <name>CTP</name>
        <dbReference type="ChEBI" id="CHEBI:37563"/>
        <note>allosteric inhibitor</note>
    </ligand>
</feature>
<dbReference type="InterPro" id="IPR004468">
    <property type="entry name" value="CTP_synthase"/>
</dbReference>
<comment type="caution">
    <text evidence="12">Lacks conserved residue(s) required for the propagation of feature annotation.</text>
</comment>
<keyword evidence="3 12" id="KW-0436">Ligase</keyword>
<keyword evidence="9 12" id="KW-0665">Pyrimidine biosynthesis</keyword>
<keyword evidence="16" id="KW-1185">Reference proteome</keyword>
<feature type="binding site" evidence="12">
    <location>
        <position position="78"/>
    </location>
    <ligand>
        <name>ATP</name>
        <dbReference type="ChEBI" id="CHEBI:30616"/>
    </ligand>
</feature>
<gene>
    <name evidence="12" type="primary">pyrG</name>
    <name evidence="15" type="ORF">AOV_04345</name>
</gene>
<dbReference type="NCBIfam" id="TIGR00337">
    <property type="entry name" value="PyrG"/>
    <property type="match status" value="1"/>
</dbReference>
<dbReference type="CDD" id="cd03113">
    <property type="entry name" value="CTPS_N"/>
    <property type="match status" value="1"/>
</dbReference>
<reference evidence="16" key="1">
    <citation type="submission" date="2018-06" db="EMBL/GenBank/DDBJ databases">
        <title>The Anaplasma ovis genome reveals a high proportion of pseudogenes.</title>
        <authorList>
            <person name="Liu Z."/>
            <person name="Peasley A.M."/>
            <person name="Yang J."/>
            <person name="Li Y."/>
            <person name="Guan G."/>
            <person name="Luo J."/>
            <person name="Yin H."/>
            <person name="Brayton K.A."/>
        </authorList>
    </citation>
    <scope>NUCLEOTIDE SEQUENCE [LARGE SCALE GENOMIC DNA]</scope>
    <source>
        <strain evidence="16">Haibei</strain>
    </source>
</reference>
<feature type="binding site" evidence="12">
    <location>
        <begin position="21"/>
        <end position="26"/>
    </location>
    <ligand>
        <name>ATP</name>
        <dbReference type="ChEBI" id="CHEBI:30616"/>
    </ligand>
</feature>
<dbReference type="UniPathway" id="UPA00159">
    <property type="reaction ID" value="UER00277"/>
</dbReference>
<dbReference type="GO" id="GO:0019856">
    <property type="term" value="P:pyrimidine nucleobase biosynthetic process"/>
    <property type="evidence" value="ECO:0007669"/>
    <property type="project" value="TreeGrafter"/>
</dbReference>
<dbReference type="InterPro" id="IPR017926">
    <property type="entry name" value="GATASE"/>
</dbReference>
<dbReference type="SUPFAM" id="SSF52540">
    <property type="entry name" value="P-loop containing nucleoside triphosphate hydrolases"/>
    <property type="match status" value="1"/>
</dbReference>
<feature type="active site" evidence="12">
    <location>
        <position position="514"/>
    </location>
</feature>
<dbReference type="EC" id="6.3.4.2" evidence="12"/>
<feature type="binding site" evidence="12">
    <location>
        <position position="78"/>
    </location>
    <ligand>
        <name>Mg(2+)</name>
        <dbReference type="ChEBI" id="CHEBI:18420"/>
    </ligand>
</feature>
<dbReference type="Gene3D" id="3.40.50.300">
    <property type="entry name" value="P-loop containing nucleotide triphosphate hydrolases"/>
    <property type="match status" value="1"/>
</dbReference>
<feature type="binding site" evidence="12">
    <location>
        <position position="247"/>
    </location>
    <ligand>
        <name>ATP</name>
        <dbReference type="ChEBI" id="CHEBI:30616"/>
    </ligand>
</feature>
<feature type="binding site" evidence="12">
    <location>
        <position position="20"/>
    </location>
    <ligand>
        <name>CTP</name>
        <dbReference type="ChEBI" id="CHEBI:37563"/>
        <note>allosteric inhibitor</note>
    </ligand>
</feature>
<comment type="activity regulation">
    <text evidence="12">Allosterically activated by GTP, when glutamine is the substrate; GTP has no effect on the reaction when ammonia is the substrate. The allosteric effector GTP functions by stabilizing the protein conformation that binds the tetrahedral intermediate(s) formed during glutamine hydrolysis. Inhibited by the product CTP, via allosteric rather than competitive inhibition.</text>
</comment>
<accession>A0A2Z2LFC9</accession>
<dbReference type="Pfam" id="PF06418">
    <property type="entry name" value="CTP_synth_N"/>
    <property type="match status" value="1"/>
</dbReference>
<keyword evidence="5 12" id="KW-0547">Nucleotide-binding</keyword>
<dbReference type="PANTHER" id="PTHR11550:SF0">
    <property type="entry name" value="CTP SYNTHASE-RELATED"/>
    <property type="match status" value="1"/>
</dbReference>
<feature type="binding site" evidence="12">
    <location>
        <position position="407"/>
    </location>
    <ligand>
        <name>L-glutamine</name>
        <dbReference type="ChEBI" id="CHEBI:58359"/>
    </ligand>
</feature>
<evidence type="ECO:0000259" key="14">
    <source>
        <dbReference type="Pfam" id="PF06418"/>
    </source>
</evidence>
<dbReference type="GO" id="GO:0005524">
    <property type="term" value="F:ATP binding"/>
    <property type="evidence" value="ECO:0007669"/>
    <property type="project" value="UniProtKB-KW"/>
</dbReference>
<proteinExistence type="inferred from homology"/>
<keyword evidence="4 12" id="KW-0479">Metal-binding</keyword>
<feature type="active site" description="Nucleophile; for glutamine hydrolysis" evidence="12">
    <location>
        <position position="383"/>
    </location>
</feature>
<evidence type="ECO:0000313" key="16">
    <source>
        <dbReference type="Proteomes" id="UP000259762"/>
    </source>
</evidence>
<comment type="pathway">
    <text evidence="1 12">Pyrimidine metabolism; CTP biosynthesis via de novo pathway; CTP from UDP: step 2/2.</text>
</comment>
<sequence length="560" mass="61425">MSIRDRCSARFIFVTGGVVSSLGKGLAAASIGALLQARGFRVRLRKLDPYLNVDPGTMSPAQHGEVFVTDDGGETDLDLGNYERFTGVNTTREDNVTAGRIYQQLLVKERRGDYLGHTVQVIPHVTDLIISFILSNDNGADFIICEIGGTVGDIESQPFLESIRQVSYRLSKNFTIFVHLTLVPCVGSAGELKTKPTQHSVKELSSLGIQPDIILYRSAAPLPQYQSAKIANFCNVSADNVIPALDVESMYKLPVVYHAHKLDTQILNHFGMSAPDPDLTKWENVLRMINNARNVVTVAIIGKYTKFLDAYTSLTEALDHAGMHSGIKVQVKWVDSRLPVRESDLHDVDGVLVPGGFGDDGVDGKVLAIGYARTNGIPMLGICMGMQLAAIEFALNVAKLEDANSTEFDQTCKNPVVVELPWLQKGEGEYLLGGSMRLGSYTCHLSTDSKTASIYSSTVINERCRHRYCINPRYKNVLEEHGLSFTGTSDPHGLMEVLELQSHPWFLGVQFHPEFKSSPFAPHPLFTSFVQSILQIKQCGLMRRSASAATTLFPGSSVVS</sequence>
<dbReference type="InterPro" id="IPR017456">
    <property type="entry name" value="CTP_synthase_N"/>
</dbReference>
<keyword evidence="7 12" id="KW-0460">Magnesium</keyword>
<dbReference type="CDD" id="cd01746">
    <property type="entry name" value="GATase1_CTP_Synthase"/>
    <property type="match status" value="1"/>
</dbReference>
<feature type="binding site" evidence="12">
    <location>
        <begin position="384"/>
        <end position="387"/>
    </location>
    <ligand>
        <name>L-glutamine</name>
        <dbReference type="ChEBI" id="CHEBI:58359"/>
    </ligand>
</feature>
<evidence type="ECO:0000256" key="9">
    <source>
        <dbReference type="ARBA" id="ARBA00022975"/>
    </source>
</evidence>
<feature type="binding site" evidence="12">
    <location>
        <position position="146"/>
    </location>
    <ligand>
        <name>Mg(2+)</name>
        <dbReference type="ChEBI" id="CHEBI:18420"/>
    </ligand>
</feature>
<dbReference type="Gene3D" id="3.40.50.880">
    <property type="match status" value="1"/>
</dbReference>
<evidence type="ECO:0000256" key="8">
    <source>
        <dbReference type="ARBA" id="ARBA00022962"/>
    </source>
</evidence>
<evidence type="ECO:0000256" key="7">
    <source>
        <dbReference type="ARBA" id="ARBA00022842"/>
    </source>
</evidence>
<comment type="subunit">
    <text evidence="12">Homotetramer.</text>
</comment>
<feature type="binding site" evidence="12">
    <location>
        <begin position="193"/>
        <end position="198"/>
    </location>
    <ligand>
        <name>CTP</name>
        <dbReference type="ChEBI" id="CHEBI:37563"/>
        <note>allosteric inhibitor</note>
    </ligand>
</feature>
<dbReference type="GO" id="GO:0042802">
    <property type="term" value="F:identical protein binding"/>
    <property type="evidence" value="ECO:0007669"/>
    <property type="project" value="TreeGrafter"/>
</dbReference>
<dbReference type="GO" id="GO:0005829">
    <property type="term" value="C:cytosol"/>
    <property type="evidence" value="ECO:0007669"/>
    <property type="project" value="TreeGrafter"/>
</dbReference>
<dbReference type="OrthoDB" id="9801107at2"/>
<evidence type="ECO:0000256" key="12">
    <source>
        <dbReference type="HAMAP-Rule" id="MF_01227"/>
    </source>
</evidence>
<dbReference type="InterPro" id="IPR033828">
    <property type="entry name" value="GATase1_CTP_Synthase"/>
</dbReference>
<dbReference type="AlphaFoldDB" id="A0A2Z2LFC9"/>
<comment type="function">
    <text evidence="11 12">Catalyzes the ATP-dependent amination of UTP to CTP with either L-glutamine or ammonia as the source of nitrogen. Regulates intracellular CTP levels through interactions with the four ribonucleotide triphosphates.</text>
</comment>
<dbReference type="GO" id="GO:0097268">
    <property type="term" value="C:cytoophidium"/>
    <property type="evidence" value="ECO:0007669"/>
    <property type="project" value="UniProtKB-ARBA"/>
</dbReference>
<dbReference type="Proteomes" id="UP000259762">
    <property type="component" value="Chromosome"/>
</dbReference>
<dbReference type="RefSeq" id="WP_075139354.1">
    <property type="nucleotide sequence ID" value="NZ_CP015994.1"/>
</dbReference>
<feature type="binding site" evidence="12">
    <location>
        <position position="467"/>
    </location>
    <ligand>
        <name>L-glutamine</name>
        <dbReference type="ChEBI" id="CHEBI:58359"/>
    </ligand>
</feature>
<evidence type="ECO:0000256" key="2">
    <source>
        <dbReference type="ARBA" id="ARBA00007533"/>
    </source>
</evidence>
<feature type="binding site" evidence="12">
    <location>
        <begin position="193"/>
        <end position="198"/>
    </location>
    <ligand>
        <name>UTP</name>
        <dbReference type="ChEBI" id="CHEBI:46398"/>
    </ligand>
</feature>
<dbReference type="PROSITE" id="PS51273">
    <property type="entry name" value="GATASE_TYPE_1"/>
    <property type="match status" value="1"/>
</dbReference>
<name>A0A2Z2LFC9_9RICK</name>
<evidence type="ECO:0000256" key="3">
    <source>
        <dbReference type="ARBA" id="ARBA00022598"/>
    </source>
</evidence>
<comment type="catalytic activity">
    <reaction evidence="12">
        <text>L-glutamine + H2O = L-glutamate + NH4(+)</text>
        <dbReference type="Rhea" id="RHEA:15889"/>
        <dbReference type="ChEBI" id="CHEBI:15377"/>
        <dbReference type="ChEBI" id="CHEBI:28938"/>
        <dbReference type="ChEBI" id="CHEBI:29985"/>
        <dbReference type="ChEBI" id="CHEBI:58359"/>
    </reaction>
</comment>
<feature type="binding site" evidence="12">
    <location>
        <position position="356"/>
    </location>
    <ligand>
        <name>L-glutamine</name>
        <dbReference type="ChEBI" id="CHEBI:58359"/>
    </ligand>
</feature>
<dbReference type="PANTHER" id="PTHR11550">
    <property type="entry name" value="CTP SYNTHASE"/>
    <property type="match status" value="1"/>
</dbReference>
<dbReference type="FunFam" id="3.40.50.300:FF:000009">
    <property type="entry name" value="CTP synthase"/>
    <property type="match status" value="1"/>
</dbReference>
<dbReference type="GO" id="GO:0044210">
    <property type="term" value="P:'de novo' CTP biosynthetic process"/>
    <property type="evidence" value="ECO:0007669"/>
    <property type="project" value="UniProtKB-UniRule"/>
</dbReference>
<comment type="catalytic activity">
    <reaction evidence="12">
        <text>UTP + NH4(+) + ATP = CTP + ADP + phosphate + 2 H(+)</text>
        <dbReference type="Rhea" id="RHEA:16597"/>
        <dbReference type="ChEBI" id="CHEBI:15378"/>
        <dbReference type="ChEBI" id="CHEBI:28938"/>
        <dbReference type="ChEBI" id="CHEBI:30616"/>
        <dbReference type="ChEBI" id="CHEBI:37563"/>
        <dbReference type="ChEBI" id="CHEBI:43474"/>
        <dbReference type="ChEBI" id="CHEBI:46398"/>
        <dbReference type="ChEBI" id="CHEBI:456216"/>
    </reaction>
</comment>
<keyword evidence="8 12" id="KW-0315">Glutamine amidotransferase</keyword>
<comment type="similarity">
    <text evidence="2 12">Belongs to the CTP synthase family.</text>
</comment>
<dbReference type="NCBIfam" id="NF003792">
    <property type="entry name" value="PRK05380.1"/>
    <property type="match status" value="1"/>
</dbReference>
<dbReference type="Pfam" id="PF00117">
    <property type="entry name" value="GATase"/>
    <property type="match status" value="1"/>
</dbReference>
<comment type="miscellaneous">
    <text evidence="12">CTPSs have evolved a hybrid strategy for distinguishing between UTP and CTP. The overlapping regions of the product feedback inhibitory and substrate sites recognize a common feature in both compounds, the triphosphate moiety. To differentiate isosteric substrate and product pyrimidine rings, an additional pocket far from the expected kinase/ligase catalytic site, specifically recognizes the cytosine and ribose portions of the product inhibitor.</text>
</comment>
<protein>
    <recommendedName>
        <fullName evidence="12">CTP synthase</fullName>
        <ecNumber evidence="12">6.3.4.2</ecNumber>
    </recommendedName>
    <alternativeName>
        <fullName evidence="12">Cytidine 5'-triphosphate synthase</fullName>
    </alternativeName>
    <alternativeName>
        <fullName evidence="12">Cytidine triphosphate synthetase</fullName>
        <shortName evidence="12">CTP synthetase</shortName>
        <shortName evidence="12">CTPS</shortName>
    </alternativeName>
    <alternativeName>
        <fullName evidence="12">UTP--ammonia ligase</fullName>
    </alternativeName>
</protein>
<dbReference type="GO" id="GO:0004359">
    <property type="term" value="F:glutaminase activity"/>
    <property type="evidence" value="ECO:0007669"/>
    <property type="project" value="RHEA"/>
</dbReference>
<evidence type="ECO:0000256" key="4">
    <source>
        <dbReference type="ARBA" id="ARBA00022723"/>
    </source>
</evidence>
<evidence type="ECO:0000259" key="13">
    <source>
        <dbReference type="Pfam" id="PF00117"/>
    </source>
</evidence>
<organism evidence="15 16">
    <name type="scientific">Anaplasma ovis str. Haibei</name>
    <dbReference type="NCBI Taxonomy" id="1248439"/>
    <lineage>
        <taxon>Bacteria</taxon>
        <taxon>Pseudomonadati</taxon>
        <taxon>Pseudomonadota</taxon>
        <taxon>Alphaproteobacteria</taxon>
        <taxon>Rickettsiales</taxon>
        <taxon>Anaplasmataceae</taxon>
        <taxon>Anaplasma</taxon>
    </lineage>
</organism>
<dbReference type="EMBL" id="CP015994">
    <property type="protein sequence ID" value="ASI47997.1"/>
    <property type="molecule type" value="Genomic_DNA"/>
</dbReference>
<dbReference type="InterPro" id="IPR027417">
    <property type="entry name" value="P-loop_NTPase"/>
</dbReference>
<feature type="binding site" evidence="12">
    <location>
        <position position="20"/>
    </location>
    <ligand>
        <name>UTP</name>
        <dbReference type="ChEBI" id="CHEBI:46398"/>
    </ligand>
</feature>
<feature type="domain" description="CTP synthase N-terminal" evidence="14">
    <location>
        <begin position="10"/>
        <end position="271"/>
    </location>
</feature>
<dbReference type="InterPro" id="IPR029062">
    <property type="entry name" value="Class_I_gatase-like"/>
</dbReference>
<comment type="catalytic activity">
    <reaction evidence="10 12">
        <text>UTP + L-glutamine + ATP + H2O = CTP + L-glutamate + ADP + phosphate + 2 H(+)</text>
        <dbReference type="Rhea" id="RHEA:26426"/>
        <dbReference type="ChEBI" id="CHEBI:15377"/>
        <dbReference type="ChEBI" id="CHEBI:15378"/>
        <dbReference type="ChEBI" id="CHEBI:29985"/>
        <dbReference type="ChEBI" id="CHEBI:30616"/>
        <dbReference type="ChEBI" id="CHEBI:37563"/>
        <dbReference type="ChEBI" id="CHEBI:43474"/>
        <dbReference type="ChEBI" id="CHEBI:46398"/>
        <dbReference type="ChEBI" id="CHEBI:58359"/>
        <dbReference type="ChEBI" id="CHEBI:456216"/>
        <dbReference type="EC" id="6.3.4.2"/>
    </reaction>
</comment>
<evidence type="ECO:0000256" key="6">
    <source>
        <dbReference type="ARBA" id="ARBA00022840"/>
    </source>
</evidence>
<evidence type="ECO:0000256" key="11">
    <source>
        <dbReference type="ARBA" id="ARBA00059148"/>
    </source>
</evidence>
<feature type="binding site" evidence="12">
    <location>
        <begin position="153"/>
        <end position="155"/>
    </location>
    <ligand>
        <name>CTP</name>
        <dbReference type="ChEBI" id="CHEBI:37563"/>
        <note>allosteric inhibitor</note>
    </ligand>
</feature>
<evidence type="ECO:0000313" key="15">
    <source>
        <dbReference type="EMBL" id="ASI47997.1"/>
    </source>
</evidence>
<dbReference type="FunFam" id="3.40.50.880:FF:000002">
    <property type="entry name" value="CTP synthase"/>
    <property type="match status" value="1"/>
</dbReference>
<dbReference type="GO" id="GO:0046872">
    <property type="term" value="F:metal ion binding"/>
    <property type="evidence" value="ECO:0007669"/>
    <property type="project" value="UniProtKB-KW"/>
</dbReference>
<feature type="region of interest" description="Amidoligase domain" evidence="12">
    <location>
        <begin position="1"/>
        <end position="272"/>
    </location>
</feature>
<evidence type="ECO:0000256" key="1">
    <source>
        <dbReference type="ARBA" id="ARBA00005171"/>
    </source>
</evidence>
<dbReference type="HAMAP" id="MF_01227">
    <property type="entry name" value="PyrG"/>
    <property type="match status" value="1"/>
</dbReference>
<feature type="binding site" evidence="12">
    <location>
        <position position="229"/>
    </location>
    <ligand>
        <name>UTP</name>
        <dbReference type="ChEBI" id="CHEBI:46398"/>
    </ligand>
</feature>
<dbReference type="GO" id="GO:0003883">
    <property type="term" value="F:CTP synthase activity"/>
    <property type="evidence" value="ECO:0007669"/>
    <property type="project" value="UniProtKB-UniRule"/>
</dbReference>
<dbReference type="KEGG" id="aoh:AOV_04345"/>
<evidence type="ECO:0000256" key="5">
    <source>
        <dbReference type="ARBA" id="ARBA00022741"/>
    </source>
</evidence>
<evidence type="ECO:0000256" key="10">
    <source>
        <dbReference type="ARBA" id="ARBA00047781"/>
    </source>
</evidence>
<keyword evidence="6 12" id="KW-0067">ATP-binding</keyword>
<dbReference type="SUPFAM" id="SSF52317">
    <property type="entry name" value="Class I glutamine amidotransferase-like"/>
    <property type="match status" value="1"/>
</dbReference>
<feature type="domain" description="Glutamine amidotransferase" evidence="13">
    <location>
        <begin position="308"/>
        <end position="531"/>
    </location>
</feature>